<dbReference type="SMART" id="SM00382">
    <property type="entry name" value="AAA"/>
    <property type="match status" value="1"/>
</dbReference>
<keyword evidence="11" id="KW-1185">Reference proteome</keyword>
<dbReference type="AlphaFoldDB" id="Q5WLN3"/>
<name>Q5WLN3_SHOC1</name>
<proteinExistence type="inferred from homology"/>
<dbReference type="InterPro" id="IPR003439">
    <property type="entry name" value="ABC_transporter-like_ATP-bd"/>
</dbReference>
<dbReference type="STRING" id="66692.ABC0179"/>
<dbReference type="HOGENOM" id="CLU_000604_1_22_9"/>
<dbReference type="EMBL" id="AP006627">
    <property type="protein sequence ID" value="BAD62722.1"/>
    <property type="molecule type" value="Genomic_DNA"/>
</dbReference>
<dbReference type="Proteomes" id="UP000001168">
    <property type="component" value="Chromosome"/>
</dbReference>
<dbReference type="GO" id="GO:0016887">
    <property type="term" value="F:ATP hydrolysis activity"/>
    <property type="evidence" value="ECO:0007669"/>
    <property type="project" value="InterPro"/>
</dbReference>
<dbReference type="InterPro" id="IPR030947">
    <property type="entry name" value="EcfA_1"/>
</dbReference>
<accession>Q5WLN3</accession>
<keyword evidence="5" id="KW-0547">Nucleotide-binding</keyword>
<reference evidence="10 11" key="3">
    <citation type="journal article" date="1997" name="Protein Eng.">
        <title>High-resolution crystal structure of M-protease: phylogeny aided analysis of the high-alkaline adaptation mechanism.</title>
        <authorList>
            <person name="Shirai T."/>
            <person name="Suzuki A."/>
            <person name="Yamane T."/>
            <person name="Ashida T."/>
            <person name="Kobayashi T."/>
            <person name="Ito S."/>
        </authorList>
    </citation>
    <scope>NUCLEOTIDE SEQUENCE [LARGE SCALE GENOMIC DNA]</scope>
    <source>
        <strain evidence="10 11">KSM-K16</strain>
    </source>
</reference>
<evidence type="ECO:0000259" key="9">
    <source>
        <dbReference type="PROSITE" id="PS50893"/>
    </source>
</evidence>
<reference evidence="11" key="4">
    <citation type="submission" date="2003-10" db="EMBL/GenBank/DDBJ databases">
        <title>The complete genome sequence of the alkaliphilic Bacillus clausii KSM-K16.</title>
        <authorList>
            <person name="Takaki Y."/>
            <person name="Kageyama Y."/>
            <person name="Shimamura S."/>
            <person name="Suzuki H."/>
            <person name="Nishi S."/>
            <person name="Hatada Y."/>
            <person name="Kawai S."/>
            <person name="Ito S."/>
            <person name="Horikoshi K."/>
        </authorList>
    </citation>
    <scope>NUCLEOTIDE SEQUENCE [LARGE SCALE GENOMIC DNA]</scope>
    <source>
        <strain evidence="11">KSM-K16</strain>
    </source>
</reference>
<evidence type="ECO:0000313" key="11">
    <source>
        <dbReference type="Proteomes" id="UP000001168"/>
    </source>
</evidence>
<dbReference type="GO" id="GO:0005524">
    <property type="term" value="F:ATP binding"/>
    <property type="evidence" value="ECO:0007669"/>
    <property type="project" value="UniProtKB-KW"/>
</dbReference>
<dbReference type="Pfam" id="PF00005">
    <property type="entry name" value="ABC_tran"/>
    <property type="match status" value="1"/>
</dbReference>
<evidence type="ECO:0000256" key="1">
    <source>
        <dbReference type="ARBA" id="ARBA00004202"/>
    </source>
</evidence>
<evidence type="ECO:0000256" key="4">
    <source>
        <dbReference type="ARBA" id="ARBA00022475"/>
    </source>
</evidence>
<keyword evidence="4" id="KW-1003">Cell membrane</keyword>
<dbReference type="GO" id="GO:0043190">
    <property type="term" value="C:ATP-binding cassette (ABC) transporter complex"/>
    <property type="evidence" value="ECO:0007669"/>
    <property type="project" value="TreeGrafter"/>
</dbReference>
<dbReference type="KEGG" id="bcl:ABC0179"/>
<dbReference type="Gene3D" id="3.40.50.300">
    <property type="entry name" value="P-loop containing nucleotide triphosphate hydrolases"/>
    <property type="match status" value="1"/>
</dbReference>
<evidence type="ECO:0000256" key="7">
    <source>
        <dbReference type="ARBA" id="ARBA00022967"/>
    </source>
</evidence>
<evidence type="ECO:0000256" key="3">
    <source>
        <dbReference type="ARBA" id="ARBA00022448"/>
    </source>
</evidence>
<protein>
    <submittedName>
        <fullName evidence="10">Cobalt ABC transporter ATP-binding protein</fullName>
    </submittedName>
</protein>
<dbReference type="GO" id="GO:0042626">
    <property type="term" value="F:ATPase-coupled transmembrane transporter activity"/>
    <property type="evidence" value="ECO:0007669"/>
    <property type="project" value="TreeGrafter"/>
</dbReference>
<dbReference type="InterPro" id="IPR017871">
    <property type="entry name" value="ABC_transporter-like_CS"/>
</dbReference>
<dbReference type="CDD" id="cd03225">
    <property type="entry name" value="ABC_cobalt_CbiO_domain1"/>
    <property type="match status" value="1"/>
</dbReference>
<feature type="domain" description="ABC transporter" evidence="9">
    <location>
        <begin position="20"/>
        <end position="252"/>
    </location>
</feature>
<reference evidence="10 11" key="2">
    <citation type="journal article" date="1995" name="Appl. Microbiol. Biotechnol.">
        <title>Purification and properties of an alkaline protease from alkalophilic Bacillus sp. KSM-K16.</title>
        <authorList>
            <person name="Kobayashi T."/>
            <person name="Hakamada Y."/>
            <person name="Adachi S."/>
            <person name="Hitomi J."/>
            <person name="Yoshimatsu T."/>
            <person name="Koike K."/>
            <person name="Kawai S."/>
            <person name="Ito S."/>
        </authorList>
    </citation>
    <scope>NUCLEOTIDE SEQUENCE [LARGE SCALE GENOMIC DNA]</scope>
    <source>
        <strain evidence="10 11">KSM-K16</strain>
    </source>
</reference>
<dbReference type="PROSITE" id="PS00211">
    <property type="entry name" value="ABC_TRANSPORTER_1"/>
    <property type="match status" value="1"/>
</dbReference>
<evidence type="ECO:0000256" key="6">
    <source>
        <dbReference type="ARBA" id="ARBA00022840"/>
    </source>
</evidence>
<keyword evidence="8" id="KW-0472">Membrane</keyword>
<reference evidence="10 11" key="5">
    <citation type="journal article" date="2007" name="Extremophiles">
        <title>Intragenomic diversity of the V1 regions of 16S rRNA genes in high-alkaline protease-producing Bacillus clausii spp.</title>
        <authorList>
            <person name="Kageyama Y."/>
            <person name="Takaki Y."/>
            <person name="Shimamura S."/>
            <person name="Nishi S."/>
            <person name="Nogi Y."/>
            <person name="Uchimura K."/>
            <person name="Kobayashi T."/>
            <person name="Hitomi J."/>
            <person name="Ozaki K."/>
            <person name="Kawai S."/>
            <person name="Ito S."/>
            <person name="Horikoshi K."/>
        </authorList>
    </citation>
    <scope>NUCLEOTIDE SEQUENCE [LARGE SCALE GENOMIC DNA]</scope>
    <source>
        <strain evidence="10 11">KSM-K16</strain>
    </source>
</reference>
<dbReference type="PANTHER" id="PTHR43553">
    <property type="entry name" value="HEAVY METAL TRANSPORTER"/>
    <property type="match status" value="1"/>
</dbReference>
<dbReference type="InterPro" id="IPR015856">
    <property type="entry name" value="ABC_transpr_CbiO/EcfA_su"/>
</dbReference>
<dbReference type="PROSITE" id="PS50893">
    <property type="entry name" value="ABC_TRANSPORTER_2"/>
    <property type="match status" value="1"/>
</dbReference>
<keyword evidence="3" id="KW-0813">Transport</keyword>
<gene>
    <name evidence="10" type="ordered locus">ABC0179</name>
</gene>
<keyword evidence="6 10" id="KW-0067">ATP-binding</keyword>
<organism evidence="10 11">
    <name type="scientific">Shouchella clausii (strain KSM-K16)</name>
    <name type="common">Alkalihalobacillus clausii</name>
    <dbReference type="NCBI Taxonomy" id="66692"/>
    <lineage>
        <taxon>Bacteria</taxon>
        <taxon>Bacillati</taxon>
        <taxon>Bacillota</taxon>
        <taxon>Bacilli</taxon>
        <taxon>Bacillales</taxon>
        <taxon>Bacillaceae</taxon>
        <taxon>Shouchella</taxon>
    </lineage>
</organism>
<dbReference type="eggNOG" id="COG1122">
    <property type="taxonomic scope" value="Bacteria"/>
</dbReference>
<comment type="subcellular location">
    <subcellularLocation>
        <location evidence="1">Cell membrane</location>
        <topology evidence="1">Peripheral membrane protein</topology>
    </subcellularLocation>
</comment>
<dbReference type="InterPro" id="IPR050095">
    <property type="entry name" value="ECF_ABC_transporter_ATP-bd"/>
</dbReference>
<dbReference type="GO" id="GO:0015087">
    <property type="term" value="F:cobalt ion transmembrane transporter activity"/>
    <property type="evidence" value="ECO:0007669"/>
    <property type="project" value="UniProtKB-ARBA"/>
</dbReference>
<reference evidence="10 11" key="1">
    <citation type="journal article" date="1994" name="J. Ferment. Bioeng.">
        <title>Molecular cloning and nucleotide sequence of the gene for an alkaline protease from the alkalophilic Bacillus sp. KSM-K16.</title>
        <authorList>
            <person name="Hakamada Y."/>
            <person name="Kobayashi T."/>
            <person name="Hitomi J."/>
            <person name="Kawai S."/>
            <person name="Ito S."/>
        </authorList>
    </citation>
    <scope>NUCLEOTIDE SEQUENCE [LARGE SCALE GENOMIC DNA]</scope>
    <source>
        <strain evidence="10 11">KSM-K16</strain>
    </source>
</reference>
<dbReference type="SUPFAM" id="SSF52540">
    <property type="entry name" value="P-loop containing nucleoside triphosphate hydrolases"/>
    <property type="match status" value="1"/>
</dbReference>
<dbReference type="NCBIfam" id="TIGR04520">
    <property type="entry name" value="ECF_ATPase_1"/>
    <property type="match status" value="1"/>
</dbReference>
<evidence type="ECO:0000256" key="5">
    <source>
        <dbReference type="ARBA" id="ARBA00022741"/>
    </source>
</evidence>
<dbReference type="PANTHER" id="PTHR43553:SF24">
    <property type="entry name" value="ENERGY-COUPLING FACTOR TRANSPORTER ATP-BINDING PROTEIN ECFA1"/>
    <property type="match status" value="1"/>
</dbReference>
<dbReference type="InterPro" id="IPR027417">
    <property type="entry name" value="P-loop_NTPase"/>
</dbReference>
<evidence type="ECO:0000313" key="10">
    <source>
        <dbReference type="EMBL" id="BAD62722.1"/>
    </source>
</evidence>
<dbReference type="InterPro" id="IPR003593">
    <property type="entry name" value="AAA+_ATPase"/>
</dbReference>
<evidence type="ECO:0000256" key="2">
    <source>
        <dbReference type="ARBA" id="ARBA00005417"/>
    </source>
</evidence>
<sequence>MLLSLYALFCYVKKWGVGMLVCEHVSYRYANHAADALTDISLHVQKGEWVAVVGHSGSGKSTLARLLNGLLLPSSGTVTVQKWTTAANAEKIRLAVGFVFQNPDNQIVTTIVEDDLAFGLENRGWPPDQISRRVAAVAKELGIEALLKRDVSRLSGGQKQRVALGGVLAPDPDILVLDEATSMLDPAGQREGLSLLKKLHRKGKTILSITHDPEELLFADRVLALKEGRLVFDGTPAQLFFNHDQVEQLDIALPFLYELQAELHKRGAAIGNPQTEEELLQALWTLHLTK</sequence>
<keyword evidence="7" id="KW-1278">Translocase</keyword>
<dbReference type="FunFam" id="3.40.50.300:FF:000224">
    <property type="entry name" value="Energy-coupling factor transporter ATP-binding protein EcfA"/>
    <property type="match status" value="1"/>
</dbReference>
<comment type="similarity">
    <text evidence="2">Belongs to the ABC transporter superfamily.</text>
</comment>
<evidence type="ECO:0000256" key="8">
    <source>
        <dbReference type="ARBA" id="ARBA00023136"/>
    </source>
</evidence>